<comment type="similarity">
    <text evidence="2">Belongs to the gamma-BBH/TMLD family.</text>
</comment>
<dbReference type="AlphaFoldDB" id="A0AAV5RW84"/>
<dbReference type="InterPro" id="IPR050411">
    <property type="entry name" value="AlphaKG_dependent_hydroxylases"/>
</dbReference>
<protein>
    <submittedName>
        <fullName evidence="8">Aim17 protein</fullName>
    </submittedName>
</protein>
<evidence type="ECO:0000313" key="9">
    <source>
        <dbReference type="Proteomes" id="UP001377567"/>
    </source>
</evidence>
<keyword evidence="5" id="KW-0560">Oxidoreductase</keyword>
<dbReference type="InterPro" id="IPR042098">
    <property type="entry name" value="TauD-like_sf"/>
</dbReference>
<dbReference type="Gene3D" id="3.30.2020.30">
    <property type="match status" value="1"/>
</dbReference>
<evidence type="ECO:0000256" key="1">
    <source>
        <dbReference type="ARBA" id="ARBA00001954"/>
    </source>
</evidence>
<reference evidence="8 9" key="1">
    <citation type="journal article" date="2023" name="Elife">
        <title>Identification of key yeast species and microbe-microbe interactions impacting larval growth of Drosophila in the wild.</title>
        <authorList>
            <person name="Mure A."/>
            <person name="Sugiura Y."/>
            <person name="Maeda R."/>
            <person name="Honda K."/>
            <person name="Sakurai N."/>
            <person name="Takahashi Y."/>
            <person name="Watada M."/>
            <person name="Katoh T."/>
            <person name="Gotoh A."/>
            <person name="Gotoh Y."/>
            <person name="Taniguchi I."/>
            <person name="Nakamura K."/>
            <person name="Hayashi T."/>
            <person name="Katayama T."/>
            <person name="Uemura T."/>
            <person name="Hattori Y."/>
        </authorList>
    </citation>
    <scope>NUCLEOTIDE SEQUENCE [LARGE SCALE GENOMIC DNA]</scope>
    <source>
        <strain evidence="8 9">KH-74</strain>
    </source>
</reference>
<dbReference type="EMBL" id="BTGD01000006">
    <property type="protein sequence ID" value="GMM55824.1"/>
    <property type="molecule type" value="Genomic_DNA"/>
</dbReference>
<dbReference type="PANTHER" id="PTHR10696:SF25">
    <property type="entry name" value="OXIDOREDUCTASE AIM17-RELATED"/>
    <property type="match status" value="1"/>
</dbReference>
<comment type="cofactor">
    <cofactor evidence="1">
        <name>Fe(2+)</name>
        <dbReference type="ChEBI" id="CHEBI:29033"/>
    </cofactor>
</comment>
<dbReference type="InterPro" id="IPR003819">
    <property type="entry name" value="TauD/TfdA-like"/>
</dbReference>
<keyword evidence="6" id="KW-0408">Iron</keyword>
<dbReference type="GO" id="GO:0046872">
    <property type="term" value="F:metal ion binding"/>
    <property type="evidence" value="ECO:0007669"/>
    <property type="project" value="UniProtKB-KW"/>
</dbReference>
<dbReference type="Gene3D" id="3.60.130.10">
    <property type="entry name" value="Clavaminate synthase-like"/>
    <property type="match status" value="1"/>
</dbReference>
<evidence type="ECO:0000313" key="8">
    <source>
        <dbReference type="EMBL" id="GMM55824.1"/>
    </source>
</evidence>
<dbReference type="PANTHER" id="PTHR10696">
    <property type="entry name" value="GAMMA-BUTYROBETAINE HYDROXYLASE-RELATED"/>
    <property type="match status" value="1"/>
</dbReference>
<comment type="caution">
    <text evidence="8">The sequence shown here is derived from an EMBL/GenBank/DDBJ whole genome shotgun (WGS) entry which is preliminary data.</text>
</comment>
<sequence>MYSYISDIAVNSAVKGSILSATFTHDSTTFTFLIDENPSKKPFKVCFNNLFLRDASRSPNSVDAKTGQKLFTTGRLAVKQIHTIPQAIKIAKDAQTVNIKWKDGDSYDYPLDFLFRYKGSTFATRSLRNASSVFRPLIWDKHRFEDSLASGFEVDYANFMGDDRALFDALTNLQRYGLVLVTNLPSQESQDPAFLKGLCERIGPIRKTVYGETFDINSREEDNTHICSTNVKLPFHMDLQYLQHVPGFKFIQSIKNETKGGENFFIDAFNIARAIREQDTEAYEALQIVPINYKYARGDMRYYESRPLIEQNDTSAHNIEPANYEYLIRNVNYSPPFQAPFTYGIYAKMPKDTDADASDTDNCILTAQGRLIERFTFADFVRGLELFETLTAEERNQFMIKLPENSCIIMNNRRILHSRNNFDANEEHTRHFRSCFLDSDHFKSKMKYLEEKFEFQFEK</sequence>
<keyword evidence="3" id="KW-0479">Metal-binding</keyword>
<evidence type="ECO:0000256" key="6">
    <source>
        <dbReference type="ARBA" id="ARBA00023004"/>
    </source>
</evidence>
<keyword evidence="4" id="KW-0223">Dioxygenase</keyword>
<name>A0AAV5RW84_MAUHU</name>
<proteinExistence type="inferred from homology"/>
<dbReference type="Pfam" id="PF02668">
    <property type="entry name" value="TauD"/>
    <property type="match status" value="1"/>
</dbReference>
<evidence type="ECO:0000256" key="2">
    <source>
        <dbReference type="ARBA" id="ARBA00008654"/>
    </source>
</evidence>
<evidence type="ECO:0000256" key="5">
    <source>
        <dbReference type="ARBA" id="ARBA00023002"/>
    </source>
</evidence>
<organism evidence="8 9">
    <name type="scientific">Maudiozyma humilis</name>
    <name type="common">Sour dough yeast</name>
    <name type="synonym">Kazachstania humilis</name>
    <dbReference type="NCBI Taxonomy" id="51915"/>
    <lineage>
        <taxon>Eukaryota</taxon>
        <taxon>Fungi</taxon>
        <taxon>Dikarya</taxon>
        <taxon>Ascomycota</taxon>
        <taxon>Saccharomycotina</taxon>
        <taxon>Saccharomycetes</taxon>
        <taxon>Saccharomycetales</taxon>
        <taxon>Saccharomycetaceae</taxon>
        <taxon>Maudiozyma</taxon>
    </lineage>
</organism>
<dbReference type="GO" id="GO:0051213">
    <property type="term" value="F:dioxygenase activity"/>
    <property type="evidence" value="ECO:0007669"/>
    <property type="project" value="UniProtKB-KW"/>
</dbReference>
<dbReference type="GO" id="GO:0005739">
    <property type="term" value="C:mitochondrion"/>
    <property type="evidence" value="ECO:0007669"/>
    <property type="project" value="TreeGrafter"/>
</dbReference>
<keyword evidence="9" id="KW-1185">Reference proteome</keyword>
<dbReference type="Proteomes" id="UP001377567">
    <property type="component" value="Unassembled WGS sequence"/>
</dbReference>
<evidence type="ECO:0000256" key="3">
    <source>
        <dbReference type="ARBA" id="ARBA00022723"/>
    </source>
</evidence>
<dbReference type="SUPFAM" id="SSF51197">
    <property type="entry name" value="Clavaminate synthase-like"/>
    <property type="match status" value="1"/>
</dbReference>
<dbReference type="InterPro" id="IPR038492">
    <property type="entry name" value="GBBH-like_N_sf"/>
</dbReference>
<dbReference type="CDD" id="cd00250">
    <property type="entry name" value="CAS_like"/>
    <property type="match status" value="1"/>
</dbReference>
<dbReference type="GO" id="GO:0045329">
    <property type="term" value="P:carnitine biosynthetic process"/>
    <property type="evidence" value="ECO:0007669"/>
    <property type="project" value="TreeGrafter"/>
</dbReference>
<evidence type="ECO:0000259" key="7">
    <source>
        <dbReference type="Pfam" id="PF02668"/>
    </source>
</evidence>
<accession>A0AAV5RW84</accession>
<gene>
    <name evidence="8" type="ORF">DAKH74_024400</name>
</gene>
<evidence type="ECO:0000256" key="4">
    <source>
        <dbReference type="ARBA" id="ARBA00022964"/>
    </source>
</evidence>
<feature type="domain" description="TauD/TfdA-like" evidence="7">
    <location>
        <begin position="153"/>
        <end position="435"/>
    </location>
</feature>